<dbReference type="EMBL" id="JACJIA010000005">
    <property type="protein sequence ID" value="MBA8952662.1"/>
    <property type="molecule type" value="Genomic_DNA"/>
</dbReference>
<comment type="caution">
    <text evidence="2">The sequence shown here is derived from an EMBL/GenBank/DDBJ whole genome shotgun (WGS) entry which is preliminary data.</text>
</comment>
<feature type="transmembrane region" description="Helical" evidence="1">
    <location>
        <begin position="6"/>
        <end position="26"/>
    </location>
</feature>
<feature type="transmembrane region" description="Helical" evidence="1">
    <location>
        <begin position="72"/>
        <end position="93"/>
    </location>
</feature>
<sequence>MEPALKILLVLYCVQALVRFAIHFLLPYDKRIRQMERNYAKDHKVIAVYDDVTLVVQILLVALLFATGAHHLSFLTGLFVGMSLIQVYFHRFIHPLPEDRAPRSPFPPVKLMSFAIQARPGLAWREYALMAVVAVWGLYVLVVRDLIGT</sequence>
<name>A0A7W3QMK3_ACTNM</name>
<keyword evidence="1" id="KW-0812">Transmembrane</keyword>
<reference evidence="2 3" key="1">
    <citation type="submission" date="2020-08" db="EMBL/GenBank/DDBJ databases">
        <title>Genomic Encyclopedia of Type Strains, Phase IV (KMG-IV): sequencing the most valuable type-strain genomes for metagenomic binning, comparative biology and taxonomic classification.</title>
        <authorList>
            <person name="Goeker M."/>
        </authorList>
    </citation>
    <scope>NUCLEOTIDE SEQUENCE [LARGE SCALE GENOMIC DNA]</scope>
    <source>
        <strain evidence="2 3">DSM 44197</strain>
    </source>
</reference>
<evidence type="ECO:0000256" key="1">
    <source>
        <dbReference type="SAM" id="Phobius"/>
    </source>
</evidence>
<dbReference type="AlphaFoldDB" id="A0A7W3QMK3"/>
<dbReference type="Proteomes" id="UP000572680">
    <property type="component" value="Unassembled WGS sequence"/>
</dbReference>
<keyword evidence="1" id="KW-1133">Transmembrane helix</keyword>
<feature type="transmembrane region" description="Helical" evidence="1">
    <location>
        <begin position="47"/>
        <end position="66"/>
    </location>
</feature>
<gene>
    <name evidence="2" type="ORF">HNR61_004308</name>
</gene>
<protein>
    <submittedName>
        <fullName evidence="2">Uncharacterized protein</fullName>
    </submittedName>
</protein>
<dbReference type="RefSeq" id="WP_182844921.1">
    <property type="nucleotide sequence ID" value="NZ_BAAALP010000005.1"/>
</dbReference>
<evidence type="ECO:0000313" key="3">
    <source>
        <dbReference type="Proteomes" id="UP000572680"/>
    </source>
</evidence>
<proteinExistence type="predicted"/>
<keyword evidence="3" id="KW-1185">Reference proteome</keyword>
<evidence type="ECO:0000313" key="2">
    <source>
        <dbReference type="EMBL" id="MBA8952662.1"/>
    </source>
</evidence>
<feature type="transmembrane region" description="Helical" evidence="1">
    <location>
        <begin position="127"/>
        <end position="147"/>
    </location>
</feature>
<accession>A0A7W3QMK3</accession>
<keyword evidence="1" id="KW-0472">Membrane</keyword>
<organism evidence="2 3">
    <name type="scientific">Actinomadura namibiensis</name>
    <dbReference type="NCBI Taxonomy" id="182080"/>
    <lineage>
        <taxon>Bacteria</taxon>
        <taxon>Bacillati</taxon>
        <taxon>Actinomycetota</taxon>
        <taxon>Actinomycetes</taxon>
        <taxon>Streptosporangiales</taxon>
        <taxon>Thermomonosporaceae</taxon>
        <taxon>Actinomadura</taxon>
    </lineage>
</organism>